<dbReference type="AlphaFoldDB" id="A0A2S0VQI8"/>
<dbReference type="Gene3D" id="1.10.1240.20">
    <property type="entry name" value="Lytic transglycosylase, superhelical linker domain"/>
    <property type="match status" value="1"/>
</dbReference>
<dbReference type="Gene3D" id="1.10.530.10">
    <property type="match status" value="1"/>
</dbReference>
<dbReference type="Pfam" id="PF14718">
    <property type="entry name" value="SLT_L"/>
    <property type="match status" value="1"/>
</dbReference>
<dbReference type="GO" id="GO:0042597">
    <property type="term" value="C:periplasmic space"/>
    <property type="evidence" value="ECO:0007669"/>
    <property type="project" value="InterPro"/>
</dbReference>
<protein>
    <submittedName>
        <fullName evidence="5">Lytic murein transglycosylase</fullName>
    </submittedName>
</protein>
<keyword evidence="2" id="KW-0732">Signal</keyword>
<dbReference type="SUPFAM" id="SSF53955">
    <property type="entry name" value="Lysozyme-like"/>
    <property type="match status" value="1"/>
</dbReference>
<dbReference type="InterPro" id="IPR008258">
    <property type="entry name" value="Transglycosylase_SLT_dom_1"/>
</dbReference>
<dbReference type="PANTHER" id="PTHR37423">
    <property type="entry name" value="SOLUBLE LYTIC MUREIN TRANSGLYCOSYLASE-RELATED"/>
    <property type="match status" value="1"/>
</dbReference>
<feature type="domain" description="Lytic transglycosylase superhelical linker" evidence="4">
    <location>
        <begin position="405"/>
        <end position="471"/>
    </location>
</feature>
<reference evidence="5 6" key="1">
    <citation type="submission" date="2018-01" db="EMBL/GenBank/DDBJ databases">
        <title>Genome sequence of a Cantenovulum-like bacteria.</title>
        <authorList>
            <person name="Tan W.R."/>
            <person name="Lau N.-S."/>
            <person name="Go F."/>
            <person name="Amirul A.-A.A."/>
        </authorList>
    </citation>
    <scope>NUCLEOTIDE SEQUENCE [LARGE SCALE GENOMIC DNA]</scope>
    <source>
        <strain evidence="5 6">CCB-QB4</strain>
    </source>
</reference>
<dbReference type="CDD" id="cd13401">
    <property type="entry name" value="Slt70-like"/>
    <property type="match status" value="1"/>
</dbReference>
<evidence type="ECO:0000256" key="2">
    <source>
        <dbReference type="ARBA" id="ARBA00022729"/>
    </source>
</evidence>
<evidence type="ECO:0000259" key="3">
    <source>
        <dbReference type="Pfam" id="PF01464"/>
    </source>
</evidence>
<sequence length="641" mass="74076">MIKQRLITLFLILGVAWSGPTLVAKELSLQEKRKLFAAAEYDASKGRTQSYRSALQKLGDYPLAPYVEMAYLKRYPSLKNKQRVREFLNLYTGTPLEWPVRSAWLKYLGKKGEAVTYLYDFRKTSSAELNCYKLRSELAIGGKVSVIAEQIADLWVVGESQPKACDPLFKQWQDAGYRSVEHIKKRIELAATGGKHTLLPYLIGLLPQQDQAWGQLWRKVRRDPGQVTRLSQFKRSNDYAPMIAYGLQRYIWRNEDKSIATWQLAQQRYAFTAEQALAVNKKFALALASQGDERGLDYFKHIPVNELDSQLRHWHLAILLKQQDWVAIASFVQSLPQEAMAELSNQYWLSRAQKQLGIKHTAVNRFKQIAKERHYYGFLAAAQVDQQTQINNYPYQAHYKQLEELSEAPGAKRAFEFLQLKRYTSARREWWHYKRTLSEDEKATAAIIAARWQWHDQALRTISQAGYLDDVDLRFPLAFESKFKHYAKQYKIPTSLAFAVARRESTFMTDAHSSAGARGLMQLMPATAKQVAGRKLSSRKLYDPSTNIKLGTKYLRQLLNKVDDELPLAIASYNAGYHRVRKWVPQGEEMDLDLWIETIPYKETREYVKSVLAYQQVYSQLLGDQQNLFTPIINKKMGVVK</sequence>
<dbReference type="Gene3D" id="1.25.20.10">
    <property type="entry name" value="Bacterial muramidases"/>
    <property type="match status" value="1"/>
</dbReference>
<evidence type="ECO:0000259" key="4">
    <source>
        <dbReference type="Pfam" id="PF14718"/>
    </source>
</evidence>
<accession>A0A2S0VQI8</accession>
<dbReference type="InterPro" id="IPR037061">
    <property type="entry name" value="Lytic_TGlycoase_superhlx_L_sf"/>
</dbReference>
<dbReference type="SUPFAM" id="SSF48435">
    <property type="entry name" value="Bacterial muramidases"/>
    <property type="match status" value="1"/>
</dbReference>
<comment type="similarity">
    <text evidence="1">Belongs to the transglycosylase Slt family.</text>
</comment>
<dbReference type="KEGG" id="cate:C2869_08565"/>
<dbReference type="GO" id="GO:0004553">
    <property type="term" value="F:hydrolase activity, hydrolyzing O-glycosyl compounds"/>
    <property type="evidence" value="ECO:0007669"/>
    <property type="project" value="InterPro"/>
</dbReference>
<name>A0A2S0VQI8_9ALTE</name>
<dbReference type="PANTHER" id="PTHR37423:SF5">
    <property type="entry name" value="SOLUBLE LYTIC MUREIN TRANSGLYCOSYLASE"/>
    <property type="match status" value="1"/>
</dbReference>
<evidence type="ECO:0000313" key="5">
    <source>
        <dbReference type="EMBL" id="AWB66477.1"/>
    </source>
</evidence>
<evidence type="ECO:0000256" key="1">
    <source>
        <dbReference type="ARBA" id="ARBA00007734"/>
    </source>
</evidence>
<dbReference type="Pfam" id="PF01464">
    <property type="entry name" value="SLT"/>
    <property type="match status" value="1"/>
</dbReference>
<organism evidence="5 6">
    <name type="scientific">Saccharobesus litoralis</name>
    <dbReference type="NCBI Taxonomy" id="2172099"/>
    <lineage>
        <taxon>Bacteria</taxon>
        <taxon>Pseudomonadati</taxon>
        <taxon>Pseudomonadota</taxon>
        <taxon>Gammaproteobacteria</taxon>
        <taxon>Alteromonadales</taxon>
        <taxon>Alteromonadaceae</taxon>
        <taxon>Saccharobesus</taxon>
    </lineage>
</organism>
<evidence type="ECO:0000313" key="6">
    <source>
        <dbReference type="Proteomes" id="UP000244441"/>
    </source>
</evidence>
<dbReference type="EMBL" id="CP026604">
    <property type="protein sequence ID" value="AWB66477.1"/>
    <property type="molecule type" value="Genomic_DNA"/>
</dbReference>
<dbReference type="Proteomes" id="UP000244441">
    <property type="component" value="Chromosome"/>
</dbReference>
<gene>
    <name evidence="5" type="ORF">C2869_08565</name>
</gene>
<feature type="domain" description="Transglycosylase SLT" evidence="3">
    <location>
        <begin position="483"/>
        <end position="587"/>
    </location>
</feature>
<keyword evidence="6" id="KW-1185">Reference proteome</keyword>
<dbReference type="InterPro" id="IPR023346">
    <property type="entry name" value="Lysozyme-like_dom_sf"/>
</dbReference>
<dbReference type="InterPro" id="IPR012289">
    <property type="entry name" value="Lytic_TGlycosylase_superhlx_L"/>
</dbReference>
<proteinExistence type="inferred from homology"/>
<dbReference type="InterPro" id="IPR008939">
    <property type="entry name" value="Lytic_TGlycosylase_superhlx_U"/>
</dbReference>